<reference evidence="21 22" key="1">
    <citation type="journal article" date="2011" name="Front. Microbiol.">
        <title>Genomic signatures of strain selection and enhancement in Bacillus atrophaeus var. globigii, a historical biowarfare simulant.</title>
        <authorList>
            <person name="Gibbons H.S."/>
            <person name="Broomall S.M."/>
            <person name="McNew L.A."/>
            <person name="Daligault H."/>
            <person name="Chapman C."/>
            <person name="Bruce D."/>
            <person name="Karavis M."/>
            <person name="Krepps M."/>
            <person name="McGregor P.A."/>
            <person name="Hong C."/>
            <person name="Park K.H."/>
            <person name="Akmal A."/>
            <person name="Feldman A."/>
            <person name="Lin J.S."/>
            <person name="Chang W.E."/>
            <person name="Higgs B.W."/>
            <person name="Demirev P."/>
            <person name="Lindquist J."/>
            <person name="Liem A."/>
            <person name="Fochler E."/>
            <person name="Read T.D."/>
            <person name="Tapia R."/>
            <person name="Johnson S."/>
            <person name="Bishop-Lilly K.A."/>
            <person name="Detter C."/>
            <person name="Han C."/>
            <person name="Sozhamannan S."/>
            <person name="Rosenzweig C.N."/>
            <person name="Skowronski E.W."/>
        </authorList>
    </citation>
    <scope>NUCLEOTIDE SEQUENCE [LARGE SCALE GENOMIC DNA]</scope>
    <source>
        <strain evidence="21 22">AIT1</strain>
    </source>
</reference>
<keyword evidence="11 18" id="KW-0460">Magnesium</keyword>
<dbReference type="RefSeq" id="WP_126756155.1">
    <property type="nucleotide sequence ID" value="NZ_PIPQ01000001.1"/>
</dbReference>
<organism evidence="21 22">
    <name type="scientific">Aliidiomarina taiwanensis</name>
    <dbReference type="NCBI Taxonomy" id="946228"/>
    <lineage>
        <taxon>Bacteria</taxon>
        <taxon>Pseudomonadati</taxon>
        <taxon>Pseudomonadota</taxon>
        <taxon>Gammaproteobacteria</taxon>
        <taxon>Alteromonadales</taxon>
        <taxon>Idiomarinaceae</taxon>
        <taxon>Aliidiomarina</taxon>
    </lineage>
</organism>
<comment type="cofactor">
    <cofactor evidence="19">
        <name>Mg(2+)</name>
        <dbReference type="ChEBI" id="CHEBI:18420"/>
    </cofactor>
    <cofactor evidence="19">
        <name>Mn(2+)</name>
        <dbReference type="ChEBI" id="CHEBI:29035"/>
    </cofactor>
    <text evidence="19">Magnesium. Can also use manganese.</text>
</comment>
<evidence type="ECO:0000256" key="10">
    <source>
        <dbReference type="ARBA" id="ARBA00022827"/>
    </source>
</evidence>
<dbReference type="PANTHER" id="PTHR30040">
    <property type="entry name" value="THIAMINE BIOSYNTHESIS LIPOPROTEIN APBE"/>
    <property type="match status" value="1"/>
</dbReference>
<evidence type="ECO:0000256" key="1">
    <source>
        <dbReference type="ARBA" id="ARBA00008282"/>
    </source>
</evidence>
<dbReference type="GO" id="GO:0016740">
    <property type="term" value="F:transferase activity"/>
    <property type="evidence" value="ECO:0007669"/>
    <property type="project" value="UniProtKB-UniRule"/>
</dbReference>
<dbReference type="SUPFAM" id="SSF143631">
    <property type="entry name" value="ApbE-like"/>
    <property type="match status" value="1"/>
</dbReference>
<gene>
    <name evidence="21" type="ORF">CWE15_00745</name>
</gene>
<dbReference type="EC" id="2.7.1.180" evidence="2 18"/>
<evidence type="ECO:0000256" key="7">
    <source>
        <dbReference type="ARBA" id="ARBA00022679"/>
    </source>
</evidence>
<dbReference type="PROSITE" id="PS51257">
    <property type="entry name" value="PROKAR_LIPOPROTEIN"/>
    <property type="match status" value="1"/>
</dbReference>
<feature type="binding site" evidence="19">
    <location>
        <position position="292"/>
    </location>
    <ligand>
        <name>Mg(2+)</name>
        <dbReference type="ChEBI" id="CHEBI:18420"/>
    </ligand>
</feature>
<keyword evidence="4" id="KW-1003">Cell membrane</keyword>
<dbReference type="InterPro" id="IPR003374">
    <property type="entry name" value="ApbE-like_sf"/>
</dbReference>
<evidence type="ECO:0000256" key="17">
    <source>
        <dbReference type="ARBA" id="ARBA00060485"/>
    </source>
</evidence>
<evidence type="ECO:0000256" key="4">
    <source>
        <dbReference type="ARBA" id="ARBA00022475"/>
    </source>
</evidence>
<comment type="subcellular location">
    <subcellularLocation>
        <location evidence="17 20">Cell inner membrane</location>
        <topology evidence="17 20">Lipid-anchor</topology>
        <orientation evidence="17 20">Periplasmic side</orientation>
    </subcellularLocation>
</comment>
<dbReference type="InterPro" id="IPR024932">
    <property type="entry name" value="ApbE"/>
</dbReference>
<comment type="similarity">
    <text evidence="1 18 20">Belongs to the ApbE family.</text>
</comment>
<dbReference type="EMBL" id="PIPQ01000001">
    <property type="protein sequence ID" value="RUO43764.1"/>
    <property type="molecule type" value="Genomic_DNA"/>
</dbReference>
<dbReference type="OrthoDB" id="9778595at2"/>
<dbReference type="Proteomes" id="UP000286976">
    <property type="component" value="Unassembled WGS sequence"/>
</dbReference>
<dbReference type="PIRSF" id="PIRSF006268">
    <property type="entry name" value="ApbE"/>
    <property type="match status" value="1"/>
</dbReference>
<accession>A0A432X8W8</accession>
<evidence type="ECO:0000256" key="18">
    <source>
        <dbReference type="PIRNR" id="PIRNR006268"/>
    </source>
</evidence>
<evidence type="ECO:0000256" key="12">
    <source>
        <dbReference type="ARBA" id="ARBA00023136"/>
    </source>
</evidence>
<evidence type="ECO:0000256" key="9">
    <source>
        <dbReference type="ARBA" id="ARBA00022729"/>
    </source>
</evidence>
<evidence type="ECO:0000256" key="13">
    <source>
        <dbReference type="ARBA" id="ARBA00023139"/>
    </source>
</evidence>
<evidence type="ECO:0000313" key="22">
    <source>
        <dbReference type="Proteomes" id="UP000286976"/>
    </source>
</evidence>
<comment type="catalytic activity">
    <reaction evidence="16 18 20">
        <text>L-threonyl-[protein] + FAD = FMN-L-threonyl-[protein] + AMP + H(+)</text>
        <dbReference type="Rhea" id="RHEA:36847"/>
        <dbReference type="Rhea" id="RHEA-COMP:11060"/>
        <dbReference type="Rhea" id="RHEA-COMP:11061"/>
        <dbReference type="ChEBI" id="CHEBI:15378"/>
        <dbReference type="ChEBI" id="CHEBI:30013"/>
        <dbReference type="ChEBI" id="CHEBI:57692"/>
        <dbReference type="ChEBI" id="CHEBI:74257"/>
        <dbReference type="ChEBI" id="CHEBI:456215"/>
        <dbReference type="EC" id="2.7.1.180"/>
    </reaction>
</comment>
<dbReference type="Pfam" id="PF02424">
    <property type="entry name" value="ApbE"/>
    <property type="match status" value="1"/>
</dbReference>
<keyword evidence="13" id="KW-0564">Palmitate</keyword>
<keyword evidence="6 18" id="KW-0285">Flavoprotein</keyword>
<evidence type="ECO:0000256" key="3">
    <source>
        <dbReference type="ARBA" id="ARBA00016337"/>
    </source>
</evidence>
<keyword evidence="8 18" id="KW-0479">Metal-binding</keyword>
<dbReference type="PANTHER" id="PTHR30040:SF2">
    <property type="entry name" value="FAD:PROTEIN FMN TRANSFERASE"/>
    <property type="match status" value="1"/>
</dbReference>
<evidence type="ECO:0000256" key="11">
    <source>
        <dbReference type="ARBA" id="ARBA00022842"/>
    </source>
</evidence>
<proteinExistence type="inferred from homology"/>
<evidence type="ECO:0000256" key="14">
    <source>
        <dbReference type="ARBA" id="ARBA00023288"/>
    </source>
</evidence>
<keyword evidence="14 20" id="KW-0449">Lipoprotein</keyword>
<keyword evidence="22" id="KW-1185">Reference proteome</keyword>
<evidence type="ECO:0000256" key="20">
    <source>
        <dbReference type="RuleBase" id="RU363002"/>
    </source>
</evidence>
<feature type="binding site" evidence="19">
    <location>
        <position position="178"/>
    </location>
    <ligand>
        <name>Mg(2+)</name>
        <dbReference type="ChEBI" id="CHEBI:18420"/>
    </ligand>
</feature>
<evidence type="ECO:0000256" key="6">
    <source>
        <dbReference type="ARBA" id="ARBA00022630"/>
    </source>
</evidence>
<dbReference type="GO" id="GO:0046872">
    <property type="term" value="F:metal ion binding"/>
    <property type="evidence" value="ECO:0007669"/>
    <property type="project" value="UniProtKB-UniRule"/>
</dbReference>
<dbReference type="GO" id="GO:0005886">
    <property type="term" value="C:plasma membrane"/>
    <property type="evidence" value="ECO:0007669"/>
    <property type="project" value="UniProtKB-SubCell"/>
</dbReference>
<evidence type="ECO:0000256" key="15">
    <source>
        <dbReference type="ARBA" id="ARBA00031306"/>
    </source>
</evidence>
<dbReference type="FunFam" id="3.10.520.10:FF:000001">
    <property type="entry name" value="FAD:protein FMN transferase"/>
    <property type="match status" value="1"/>
</dbReference>
<evidence type="ECO:0000256" key="19">
    <source>
        <dbReference type="PIRSR" id="PIRSR006268-2"/>
    </source>
</evidence>
<keyword evidence="5 20" id="KW-0997">Cell inner membrane</keyword>
<evidence type="ECO:0000256" key="5">
    <source>
        <dbReference type="ARBA" id="ARBA00022519"/>
    </source>
</evidence>
<keyword evidence="7 18" id="KW-0808">Transferase</keyword>
<evidence type="ECO:0000256" key="2">
    <source>
        <dbReference type="ARBA" id="ARBA00011955"/>
    </source>
</evidence>
<evidence type="ECO:0000313" key="21">
    <source>
        <dbReference type="EMBL" id="RUO43764.1"/>
    </source>
</evidence>
<keyword evidence="12" id="KW-0472">Membrane</keyword>
<keyword evidence="10 18" id="KW-0274">FAD</keyword>
<feature type="binding site" evidence="19">
    <location>
        <position position="296"/>
    </location>
    <ligand>
        <name>Mg(2+)</name>
        <dbReference type="ChEBI" id="CHEBI:18420"/>
    </ligand>
</feature>
<comment type="function">
    <text evidence="20">Flavin transferase that catalyzes the transfer of the FMN moiety of FAD and its covalent binding to the hydroxyl group of a threonine residue in a target flavoprotein.</text>
</comment>
<dbReference type="AlphaFoldDB" id="A0A432X8W8"/>
<evidence type="ECO:0000256" key="8">
    <source>
        <dbReference type="ARBA" id="ARBA00022723"/>
    </source>
</evidence>
<evidence type="ECO:0000256" key="16">
    <source>
        <dbReference type="ARBA" id="ARBA00048540"/>
    </source>
</evidence>
<keyword evidence="9" id="KW-0732">Signal</keyword>
<protein>
    <recommendedName>
        <fullName evidence="3 18">FAD:protein FMN transferase</fullName>
        <ecNumber evidence="2 18">2.7.1.180</ecNumber>
    </recommendedName>
    <alternativeName>
        <fullName evidence="15 18">Flavin transferase</fullName>
    </alternativeName>
</protein>
<comment type="caution">
    <text evidence="21">The sequence shown here is derived from an EMBL/GenBank/DDBJ whole genome shotgun (WGS) entry which is preliminary data.</text>
</comment>
<name>A0A432X8W8_9GAMM</name>
<sequence>MNLNRNIIAALLVLFAVAFLAGCQRGPAQPEVLRGNIFGTFYEVSISGEESFDRDQIQAGVLEVLNEVDRQMSTYRENSVLNKLNMAAVGEPVQVPSELFYVLQTAQHISQRSHGAFDTTVGGLVNLWGFGPEGRVTHVPDIDELATRLQQVGYRFVVLDEAQQTVTRVSDVFIDLSGIAKGFAADQVADYLHEQGLRHFLVNLGGDLKASGMRNGERPWRVGIEVPTDKQRIAQHIMPVSNTALLGSGDYRNYFEEDGIRYSHTINPTTGHPIRHRLAAVHVVMPSATEADAWATAFMVLGEEAGVELANKEEIAAIFVYRNNGEFQSIMTRAFQREYADSLVVPTVH</sequence>
<dbReference type="Gene3D" id="3.10.520.10">
    <property type="entry name" value="ApbE-like domains"/>
    <property type="match status" value="1"/>
</dbReference>